<organism evidence="4 5">
    <name type="scientific">Lachnellula suecica</name>
    <dbReference type="NCBI Taxonomy" id="602035"/>
    <lineage>
        <taxon>Eukaryota</taxon>
        <taxon>Fungi</taxon>
        <taxon>Dikarya</taxon>
        <taxon>Ascomycota</taxon>
        <taxon>Pezizomycotina</taxon>
        <taxon>Leotiomycetes</taxon>
        <taxon>Helotiales</taxon>
        <taxon>Lachnaceae</taxon>
        <taxon>Lachnellula</taxon>
    </lineage>
</organism>
<dbReference type="GO" id="GO:0009688">
    <property type="term" value="P:abscisic acid biosynthetic process"/>
    <property type="evidence" value="ECO:0007669"/>
    <property type="project" value="UniProtKB-ARBA"/>
</dbReference>
<gene>
    <name evidence="4" type="primary">linC_0</name>
    <name evidence="4" type="ORF">LSUE1_G001015</name>
</gene>
<dbReference type="InterPro" id="IPR036291">
    <property type="entry name" value="NAD(P)-bd_dom_sf"/>
</dbReference>
<dbReference type="OrthoDB" id="5840532at2759"/>
<dbReference type="PRINTS" id="PR00080">
    <property type="entry name" value="SDRFAMILY"/>
</dbReference>
<accession>A0A8T9CDP9</accession>
<evidence type="ECO:0000313" key="5">
    <source>
        <dbReference type="Proteomes" id="UP000469558"/>
    </source>
</evidence>
<name>A0A8T9CDP9_9HELO</name>
<evidence type="ECO:0000256" key="2">
    <source>
        <dbReference type="ARBA" id="ARBA00022857"/>
    </source>
</evidence>
<dbReference type="Gene3D" id="3.40.50.720">
    <property type="entry name" value="NAD(P)-binding Rossmann-like Domain"/>
    <property type="match status" value="1"/>
</dbReference>
<evidence type="ECO:0000256" key="3">
    <source>
        <dbReference type="ARBA" id="ARBA00023002"/>
    </source>
</evidence>
<evidence type="ECO:0000256" key="1">
    <source>
        <dbReference type="ARBA" id="ARBA00006484"/>
    </source>
</evidence>
<dbReference type="FunFam" id="3.40.50.720:FF:000084">
    <property type="entry name" value="Short-chain dehydrogenase reductase"/>
    <property type="match status" value="1"/>
</dbReference>
<sequence>MDINGYALVIGGGNGIGKASALAFAKSGALGVTVADLNLEDARKVAQECTAVAANPKFSVVAQHVDVTSEVSVRETAEHAIQVFGRIDYCVNSAGVSPLLFHPSMVGVQNALEISDAHVDEFQHMLDTNVTGTFLVTKLVSTVMRSQEARLNDAAMPQRGTTRGTIVNLGSASSFASSPGMAHYTTSKFAVLGLTKNAALDNAVHGIRVNCVCPSWVDTLMVRQAIENVPGLGEQIKSAVPMGRMATPEEVADAVIFMSSPRSSYVTGCRFIIDGGTTLTTHV</sequence>
<comment type="caution">
    <text evidence="4">The sequence shown here is derived from an EMBL/GenBank/DDBJ whole genome shotgun (WGS) entry which is preliminary data.</text>
</comment>
<dbReference type="PROSITE" id="PS00061">
    <property type="entry name" value="ADH_SHORT"/>
    <property type="match status" value="1"/>
</dbReference>
<evidence type="ECO:0000313" key="4">
    <source>
        <dbReference type="EMBL" id="TVY83915.1"/>
    </source>
</evidence>
<proteinExistence type="inferred from homology"/>
<dbReference type="InterPro" id="IPR002347">
    <property type="entry name" value="SDR_fam"/>
</dbReference>
<keyword evidence="3" id="KW-0560">Oxidoreductase</keyword>
<keyword evidence="2" id="KW-0521">NADP</keyword>
<keyword evidence="5" id="KW-1185">Reference proteome</keyword>
<dbReference type="Pfam" id="PF13561">
    <property type="entry name" value="adh_short_C2"/>
    <property type="match status" value="1"/>
</dbReference>
<dbReference type="AlphaFoldDB" id="A0A8T9CDP9"/>
<dbReference type="InterPro" id="IPR020904">
    <property type="entry name" value="Sc_DH/Rdtase_CS"/>
</dbReference>
<dbReference type="Proteomes" id="UP000469558">
    <property type="component" value="Unassembled WGS sequence"/>
</dbReference>
<comment type="similarity">
    <text evidence="1">Belongs to the short-chain dehydrogenases/reductases (SDR) family.</text>
</comment>
<reference evidence="4 5" key="1">
    <citation type="submission" date="2018-05" db="EMBL/GenBank/DDBJ databases">
        <title>Genome sequencing and assembly of the regulated plant pathogen Lachnellula willkommii and related sister species for the development of diagnostic species identification markers.</title>
        <authorList>
            <person name="Giroux E."/>
            <person name="Bilodeau G."/>
        </authorList>
    </citation>
    <scope>NUCLEOTIDE SEQUENCE [LARGE SCALE GENOMIC DNA]</scope>
    <source>
        <strain evidence="4 5">CBS 268.59</strain>
    </source>
</reference>
<dbReference type="EMBL" id="QGMK01000139">
    <property type="protein sequence ID" value="TVY83915.1"/>
    <property type="molecule type" value="Genomic_DNA"/>
</dbReference>
<protein>
    <submittedName>
        <fullName evidence="4">2,5-dichloro-2,5-cyclohexadiene-1,4-diol dehydrogenase</fullName>
    </submittedName>
</protein>
<dbReference type="PANTHER" id="PTHR24321">
    <property type="entry name" value="DEHYDROGENASES, SHORT CHAIN"/>
    <property type="match status" value="1"/>
</dbReference>
<dbReference type="SUPFAM" id="SSF51735">
    <property type="entry name" value="NAD(P)-binding Rossmann-fold domains"/>
    <property type="match status" value="1"/>
</dbReference>
<dbReference type="PANTHER" id="PTHR24321:SF8">
    <property type="entry name" value="ESTRADIOL 17-BETA-DEHYDROGENASE 8-RELATED"/>
    <property type="match status" value="1"/>
</dbReference>
<dbReference type="PRINTS" id="PR00081">
    <property type="entry name" value="GDHRDH"/>
</dbReference>
<dbReference type="CDD" id="cd05233">
    <property type="entry name" value="SDR_c"/>
    <property type="match status" value="1"/>
</dbReference>
<dbReference type="GO" id="GO:0016491">
    <property type="term" value="F:oxidoreductase activity"/>
    <property type="evidence" value="ECO:0007669"/>
    <property type="project" value="UniProtKB-KW"/>
</dbReference>